<gene>
    <name evidence="5" type="ORF">ET471_03645</name>
</gene>
<dbReference type="OrthoDB" id="9773060at2"/>
<proteinExistence type="inferred from homology"/>
<keyword evidence="3" id="KW-0808">Transferase</keyword>
<keyword evidence="2" id="KW-0489">Methyltransferase</keyword>
<evidence type="ECO:0000313" key="6">
    <source>
        <dbReference type="Proteomes" id="UP000292118"/>
    </source>
</evidence>
<dbReference type="AlphaFoldDB" id="A0A4V0YGM4"/>
<dbReference type="GO" id="GO:0032259">
    <property type="term" value="P:methylation"/>
    <property type="evidence" value="ECO:0007669"/>
    <property type="project" value="UniProtKB-KW"/>
</dbReference>
<dbReference type="InterPro" id="IPR002052">
    <property type="entry name" value="DNA_methylase_N6_adenine_CS"/>
</dbReference>
<dbReference type="PROSITE" id="PS00092">
    <property type="entry name" value="N6_MTASE"/>
    <property type="match status" value="1"/>
</dbReference>
<evidence type="ECO:0000313" key="5">
    <source>
        <dbReference type="EMBL" id="QAY71721.1"/>
    </source>
</evidence>
<evidence type="ECO:0000256" key="3">
    <source>
        <dbReference type="ARBA" id="ARBA00022679"/>
    </source>
</evidence>
<evidence type="ECO:0000256" key="2">
    <source>
        <dbReference type="ARBA" id="ARBA00022603"/>
    </source>
</evidence>
<feature type="domain" description="DNA methylase N-4/N-6" evidence="4">
    <location>
        <begin position="54"/>
        <end position="99"/>
    </location>
</feature>
<dbReference type="Proteomes" id="UP000292118">
    <property type="component" value="Chromosome"/>
</dbReference>
<dbReference type="EMBL" id="CP035493">
    <property type="protein sequence ID" value="QAY71721.1"/>
    <property type="molecule type" value="Genomic_DNA"/>
</dbReference>
<dbReference type="GO" id="GO:0008170">
    <property type="term" value="F:N-methyltransferase activity"/>
    <property type="evidence" value="ECO:0007669"/>
    <property type="project" value="InterPro"/>
</dbReference>
<evidence type="ECO:0000259" key="4">
    <source>
        <dbReference type="Pfam" id="PF01555"/>
    </source>
</evidence>
<comment type="similarity">
    <text evidence="1">Belongs to the N(4)/N(6)-methyltransferase family.</text>
</comment>
<keyword evidence="6" id="KW-1185">Reference proteome</keyword>
<dbReference type="SUPFAM" id="SSF53335">
    <property type="entry name" value="S-adenosyl-L-methionine-dependent methyltransferases"/>
    <property type="match status" value="1"/>
</dbReference>
<organism evidence="5 6">
    <name type="scientific">Xylanimonas protaetiae</name>
    <dbReference type="NCBI Taxonomy" id="2509457"/>
    <lineage>
        <taxon>Bacteria</taxon>
        <taxon>Bacillati</taxon>
        <taxon>Actinomycetota</taxon>
        <taxon>Actinomycetes</taxon>
        <taxon>Micrococcales</taxon>
        <taxon>Promicromonosporaceae</taxon>
        <taxon>Xylanimonas</taxon>
    </lineage>
</organism>
<dbReference type="InterPro" id="IPR002941">
    <property type="entry name" value="DNA_methylase_N4/N6"/>
</dbReference>
<reference evidence="5 6" key="1">
    <citation type="submission" date="2019-01" db="EMBL/GenBank/DDBJ databases">
        <title>Genome sequencing of strain FW10M-9.</title>
        <authorList>
            <person name="Heo J."/>
            <person name="Kim S.-J."/>
            <person name="Kim J.-S."/>
            <person name="Hong S.-B."/>
            <person name="Kwon S.-W."/>
        </authorList>
    </citation>
    <scope>NUCLEOTIDE SEQUENCE [LARGE SCALE GENOMIC DNA]</scope>
    <source>
        <strain evidence="5 6">FW10M-9</strain>
    </source>
</reference>
<name>A0A4V0YGM4_9MICO</name>
<sequence length="126" mass="14087">MAAPQASVPVRVSLRIRAKRAPPECHRDEETLVGELILGDCVEELKRLPDRSAQLIIADPPYNIGPAFGIEQEWTRSHDWLPWVRLWLTECERILAPGGPSSCTGFITTSDSSRWRCTTSDLSTAE</sequence>
<accession>A0A4V0YGM4</accession>
<dbReference type="GO" id="GO:0003677">
    <property type="term" value="F:DNA binding"/>
    <property type="evidence" value="ECO:0007669"/>
    <property type="project" value="InterPro"/>
</dbReference>
<evidence type="ECO:0000256" key="1">
    <source>
        <dbReference type="ARBA" id="ARBA00006594"/>
    </source>
</evidence>
<protein>
    <recommendedName>
        <fullName evidence="4">DNA methylase N-4/N-6 domain-containing protein</fullName>
    </recommendedName>
</protein>
<dbReference type="KEGG" id="xya:ET471_03645"/>
<dbReference type="InterPro" id="IPR029063">
    <property type="entry name" value="SAM-dependent_MTases_sf"/>
</dbReference>
<dbReference type="Gene3D" id="3.40.50.150">
    <property type="entry name" value="Vaccinia Virus protein VP39"/>
    <property type="match status" value="1"/>
</dbReference>
<dbReference type="Pfam" id="PF01555">
    <property type="entry name" value="N6_N4_Mtase"/>
    <property type="match status" value="1"/>
</dbReference>